<keyword evidence="3" id="KW-0472">Membrane</keyword>
<dbReference type="Gene3D" id="6.10.250.3150">
    <property type="match status" value="1"/>
</dbReference>
<feature type="domain" description="M23ase beta-sheet core" evidence="4">
    <location>
        <begin position="321"/>
        <end position="416"/>
    </location>
</feature>
<organism evidence="5 6">
    <name type="scientific">Candidatus Buchananbacteria bacterium RIFCSPLOWO2_01_FULL_39_33</name>
    <dbReference type="NCBI Taxonomy" id="1797543"/>
    <lineage>
        <taxon>Bacteria</taxon>
        <taxon>Candidatus Buchananiibacteriota</taxon>
    </lineage>
</organism>
<sequence>MLSKIKFLKLAKYHIIALILMPIILIGAFLLAINNLTATAEETTITPSGNESLIDDLNKQIDEQRKKLDELVDKIDEYKSNTDKLKNQASNLKNQIYILDNQIAKAELDVKAKNEEIKVTELEIQKVELQITDNEKLIAEQKKYLSAFIRLLDYYDDKDYLLILLNNNSFSEFFDQVNNIEGIEEDLQKALNRFQEMVEKFNQQKKELSDKRDQLSSLMDKLENQKDILAEQIETKQQLISETNNSEKKYQNLIGDLKQEELAANNAIAALERKLRQELEKKGDQEKFNTLGDVSMIWPMDGRRITVYFRDPDYPYRNLFEHSGLDIGLPSGTPIKAAEAGYVAKIGINTKWYGTYIMIIHNNNLATLYAHLRSANVSVDQYVSQGQVIAASDNTGFSSGPHLHFEVRLNGIPVNPLTYLP</sequence>
<name>A0A1G1YLE4_9BACT</name>
<evidence type="ECO:0000259" key="4">
    <source>
        <dbReference type="Pfam" id="PF01551"/>
    </source>
</evidence>
<comment type="caution">
    <text evidence="5">The sequence shown here is derived from an EMBL/GenBank/DDBJ whole genome shotgun (WGS) entry which is preliminary data.</text>
</comment>
<evidence type="ECO:0000256" key="3">
    <source>
        <dbReference type="SAM" id="Phobius"/>
    </source>
</evidence>
<evidence type="ECO:0000313" key="6">
    <source>
        <dbReference type="Proteomes" id="UP000177376"/>
    </source>
</evidence>
<dbReference type="InterPro" id="IPR011055">
    <property type="entry name" value="Dup_hybrid_motif"/>
</dbReference>
<keyword evidence="2" id="KW-0175">Coiled coil</keyword>
<dbReference type="CDD" id="cd12797">
    <property type="entry name" value="M23_peptidase"/>
    <property type="match status" value="1"/>
</dbReference>
<evidence type="ECO:0000256" key="2">
    <source>
        <dbReference type="SAM" id="Coils"/>
    </source>
</evidence>
<dbReference type="EMBL" id="MHIM01000005">
    <property type="protein sequence ID" value="OGY53084.1"/>
    <property type="molecule type" value="Genomic_DNA"/>
</dbReference>
<keyword evidence="1" id="KW-0732">Signal</keyword>
<reference evidence="5 6" key="1">
    <citation type="journal article" date="2016" name="Nat. Commun.">
        <title>Thousands of microbial genomes shed light on interconnected biogeochemical processes in an aquifer system.</title>
        <authorList>
            <person name="Anantharaman K."/>
            <person name="Brown C.T."/>
            <person name="Hug L.A."/>
            <person name="Sharon I."/>
            <person name="Castelle C.J."/>
            <person name="Probst A.J."/>
            <person name="Thomas B.C."/>
            <person name="Singh A."/>
            <person name="Wilkins M.J."/>
            <person name="Karaoz U."/>
            <person name="Brodie E.L."/>
            <person name="Williams K.H."/>
            <person name="Hubbard S.S."/>
            <person name="Banfield J.F."/>
        </authorList>
    </citation>
    <scope>NUCLEOTIDE SEQUENCE [LARGE SCALE GENOMIC DNA]</scope>
</reference>
<dbReference type="InterPro" id="IPR016047">
    <property type="entry name" value="M23ase_b-sheet_dom"/>
</dbReference>
<dbReference type="PANTHER" id="PTHR21666">
    <property type="entry name" value="PEPTIDASE-RELATED"/>
    <property type="match status" value="1"/>
</dbReference>
<proteinExistence type="predicted"/>
<dbReference type="SUPFAM" id="SSF111479">
    <property type="entry name" value="Fzo-like conserved region"/>
    <property type="match status" value="1"/>
</dbReference>
<dbReference type="Pfam" id="PF01551">
    <property type="entry name" value="Peptidase_M23"/>
    <property type="match status" value="1"/>
</dbReference>
<dbReference type="InterPro" id="IPR050570">
    <property type="entry name" value="Cell_wall_metabolism_enzyme"/>
</dbReference>
<gene>
    <name evidence="5" type="ORF">A3A02_04940</name>
</gene>
<dbReference type="Gene3D" id="2.70.70.10">
    <property type="entry name" value="Glucose Permease (Domain IIA)"/>
    <property type="match status" value="1"/>
</dbReference>
<accession>A0A1G1YLE4</accession>
<evidence type="ECO:0000256" key="1">
    <source>
        <dbReference type="ARBA" id="ARBA00022729"/>
    </source>
</evidence>
<evidence type="ECO:0000313" key="5">
    <source>
        <dbReference type="EMBL" id="OGY53084.1"/>
    </source>
</evidence>
<dbReference type="GO" id="GO:0004222">
    <property type="term" value="F:metalloendopeptidase activity"/>
    <property type="evidence" value="ECO:0007669"/>
    <property type="project" value="TreeGrafter"/>
</dbReference>
<feature type="coiled-coil region" evidence="2">
    <location>
        <begin position="54"/>
        <end position="132"/>
    </location>
</feature>
<protein>
    <recommendedName>
        <fullName evidence="4">M23ase beta-sheet core domain-containing protein</fullName>
    </recommendedName>
</protein>
<keyword evidence="3" id="KW-1133">Transmembrane helix</keyword>
<dbReference type="SUPFAM" id="SSF51261">
    <property type="entry name" value="Duplicated hybrid motif"/>
    <property type="match status" value="1"/>
</dbReference>
<dbReference type="AlphaFoldDB" id="A0A1G1YLE4"/>
<feature type="coiled-coil region" evidence="2">
    <location>
        <begin position="180"/>
        <end position="281"/>
    </location>
</feature>
<keyword evidence="3" id="KW-0812">Transmembrane</keyword>
<feature type="transmembrane region" description="Helical" evidence="3">
    <location>
        <begin position="12"/>
        <end position="33"/>
    </location>
</feature>
<dbReference type="Proteomes" id="UP000177376">
    <property type="component" value="Unassembled WGS sequence"/>
</dbReference>
<dbReference type="PANTHER" id="PTHR21666:SF289">
    <property type="entry name" value="L-ALA--D-GLU ENDOPEPTIDASE"/>
    <property type="match status" value="1"/>
</dbReference>